<evidence type="ECO:0008006" key="5">
    <source>
        <dbReference type="Google" id="ProtNLM"/>
    </source>
</evidence>
<organism evidence="3 4">
    <name type="scientific">Phlebiopsis gigantea (strain 11061_1 CR5-6)</name>
    <name type="common">White-rot fungus</name>
    <name type="synonym">Peniophora gigantea</name>
    <dbReference type="NCBI Taxonomy" id="745531"/>
    <lineage>
        <taxon>Eukaryota</taxon>
        <taxon>Fungi</taxon>
        <taxon>Dikarya</taxon>
        <taxon>Basidiomycota</taxon>
        <taxon>Agaricomycotina</taxon>
        <taxon>Agaricomycetes</taxon>
        <taxon>Polyporales</taxon>
        <taxon>Phanerochaetaceae</taxon>
        <taxon>Phlebiopsis</taxon>
    </lineage>
</organism>
<dbReference type="OrthoDB" id="2744793at2759"/>
<proteinExistence type="predicted"/>
<feature type="transmembrane region" description="Helical" evidence="2">
    <location>
        <begin position="274"/>
        <end position="294"/>
    </location>
</feature>
<evidence type="ECO:0000313" key="3">
    <source>
        <dbReference type="EMBL" id="KIP02164.1"/>
    </source>
</evidence>
<accession>A0A0C3NCC3</accession>
<dbReference type="HOGENOM" id="CLU_044614_9_1_1"/>
<feature type="transmembrane region" description="Helical" evidence="2">
    <location>
        <begin position="30"/>
        <end position="49"/>
    </location>
</feature>
<feature type="transmembrane region" description="Helical" evidence="2">
    <location>
        <begin position="143"/>
        <end position="168"/>
    </location>
</feature>
<name>A0A0C3NCC3_PHLG1</name>
<feature type="transmembrane region" description="Helical" evidence="2">
    <location>
        <begin position="188"/>
        <end position="210"/>
    </location>
</feature>
<sequence>MSSLTDEDIHTLRSIGRDTIKSIVSLCVEAVLWTIYLVLVVCAGNILMFKRRSKMTLIMFLIVLAMFVMDSAICVIDVNNAIKEISYTLTSNSDRSLSDRYSLTLDLPWPAESAIYAFMSNLGDVIVIWRVHAFYATGNDRWLLLIPLAFLAGSFATSGLITFCVVKLVEDPSIGDFVNPPFCKNVQLASYCTTLATTGAATLMISYKTWQYRRTIGRLLRGSNTMTKCERVMAILIESGIVFFLFFLEPVVTDIGHVRELEHSTPGLDFASQVWTYMTSHILGIYPLVILILVHSERSYIENTNTWTSAHFQTSMEYTHSTDSRRYWNNSHSAATDGATRTRPIEVNVHELRDVNGNVSLKSLGDTMDETVGRLTPEGKHSGSVAL</sequence>
<feature type="transmembrane region" description="Helical" evidence="2">
    <location>
        <begin position="231"/>
        <end position="248"/>
    </location>
</feature>
<evidence type="ECO:0000256" key="1">
    <source>
        <dbReference type="SAM" id="MobiDB-lite"/>
    </source>
</evidence>
<keyword evidence="2" id="KW-0472">Membrane</keyword>
<keyword evidence="4" id="KW-1185">Reference proteome</keyword>
<gene>
    <name evidence="3" type="ORF">PHLGIDRAFT_20512</name>
</gene>
<protein>
    <recommendedName>
        <fullName evidence="5">G-protein coupled receptors family 1 profile domain-containing protein</fullName>
    </recommendedName>
</protein>
<feature type="transmembrane region" description="Helical" evidence="2">
    <location>
        <begin position="113"/>
        <end position="131"/>
    </location>
</feature>
<evidence type="ECO:0000256" key="2">
    <source>
        <dbReference type="SAM" id="Phobius"/>
    </source>
</evidence>
<feature type="region of interest" description="Disordered" evidence="1">
    <location>
        <begin position="368"/>
        <end position="387"/>
    </location>
</feature>
<keyword evidence="2" id="KW-1133">Transmembrane helix</keyword>
<dbReference type="EMBL" id="KN840696">
    <property type="protein sequence ID" value="KIP02164.1"/>
    <property type="molecule type" value="Genomic_DNA"/>
</dbReference>
<keyword evidence="2" id="KW-0812">Transmembrane</keyword>
<dbReference type="AlphaFoldDB" id="A0A0C3NCC3"/>
<reference evidence="3 4" key="1">
    <citation type="journal article" date="2014" name="PLoS Genet.">
        <title>Analysis of the Phlebiopsis gigantea genome, transcriptome and secretome provides insight into its pioneer colonization strategies of wood.</title>
        <authorList>
            <person name="Hori C."/>
            <person name="Ishida T."/>
            <person name="Igarashi K."/>
            <person name="Samejima M."/>
            <person name="Suzuki H."/>
            <person name="Master E."/>
            <person name="Ferreira P."/>
            <person name="Ruiz-Duenas F.J."/>
            <person name="Held B."/>
            <person name="Canessa P."/>
            <person name="Larrondo L.F."/>
            <person name="Schmoll M."/>
            <person name="Druzhinina I.S."/>
            <person name="Kubicek C.P."/>
            <person name="Gaskell J.A."/>
            <person name="Kersten P."/>
            <person name="St John F."/>
            <person name="Glasner J."/>
            <person name="Sabat G."/>
            <person name="Splinter BonDurant S."/>
            <person name="Syed K."/>
            <person name="Yadav J."/>
            <person name="Mgbeahuruike A.C."/>
            <person name="Kovalchuk A."/>
            <person name="Asiegbu F.O."/>
            <person name="Lackner G."/>
            <person name="Hoffmeister D."/>
            <person name="Rencoret J."/>
            <person name="Gutierrez A."/>
            <person name="Sun H."/>
            <person name="Lindquist E."/>
            <person name="Barry K."/>
            <person name="Riley R."/>
            <person name="Grigoriev I.V."/>
            <person name="Henrissat B."/>
            <person name="Kues U."/>
            <person name="Berka R.M."/>
            <person name="Martinez A.T."/>
            <person name="Covert S.F."/>
            <person name="Blanchette R.A."/>
            <person name="Cullen D."/>
        </authorList>
    </citation>
    <scope>NUCLEOTIDE SEQUENCE [LARGE SCALE GENOMIC DNA]</scope>
    <source>
        <strain evidence="3 4">11061_1 CR5-6</strain>
    </source>
</reference>
<feature type="transmembrane region" description="Helical" evidence="2">
    <location>
        <begin position="56"/>
        <end position="78"/>
    </location>
</feature>
<evidence type="ECO:0000313" key="4">
    <source>
        <dbReference type="Proteomes" id="UP000053257"/>
    </source>
</evidence>
<dbReference type="Proteomes" id="UP000053257">
    <property type="component" value="Unassembled WGS sequence"/>
</dbReference>